<dbReference type="Pfam" id="PF00225">
    <property type="entry name" value="Kinesin"/>
    <property type="match status" value="1"/>
</dbReference>
<evidence type="ECO:0000256" key="2">
    <source>
        <dbReference type="ARBA" id="ARBA00022490"/>
    </source>
</evidence>
<dbReference type="GO" id="GO:0051231">
    <property type="term" value="P:spindle elongation"/>
    <property type="evidence" value="ECO:0007669"/>
    <property type="project" value="TreeGrafter"/>
</dbReference>
<keyword evidence="6 10" id="KW-0067">ATP-binding</keyword>
<feature type="coiled-coil region" evidence="11">
    <location>
        <begin position="857"/>
        <end position="954"/>
    </location>
</feature>
<dbReference type="GO" id="GO:0008017">
    <property type="term" value="F:microtubule binding"/>
    <property type="evidence" value="ECO:0007669"/>
    <property type="project" value="InterPro"/>
</dbReference>
<dbReference type="PANTHER" id="PTHR47970">
    <property type="entry name" value="KINESIN-LIKE PROTEIN KIF11"/>
    <property type="match status" value="1"/>
</dbReference>
<gene>
    <name evidence="14" type="primary">kif20bb</name>
</gene>
<evidence type="ECO:0000256" key="8">
    <source>
        <dbReference type="ARBA" id="ARBA00023175"/>
    </source>
</evidence>
<dbReference type="Ensembl" id="ENSOKIT00005055423.1">
    <property type="protein sequence ID" value="ENSOKIP00005052482.1"/>
    <property type="gene ID" value="ENSOKIG00005022101.1"/>
</dbReference>
<organism evidence="14 15">
    <name type="scientific">Oncorhynchus kisutch</name>
    <name type="common">Coho salmon</name>
    <name type="synonym">Salmo kisutch</name>
    <dbReference type="NCBI Taxonomy" id="8019"/>
    <lineage>
        <taxon>Eukaryota</taxon>
        <taxon>Metazoa</taxon>
        <taxon>Chordata</taxon>
        <taxon>Craniata</taxon>
        <taxon>Vertebrata</taxon>
        <taxon>Euteleostomi</taxon>
        <taxon>Actinopterygii</taxon>
        <taxon>Neopterygii</taxon>
        <taxon>Teleostei</taxon>
        <taxon>Protacanthopterygii</taxon>
        <taxon>Salmoniformes</taxon>
        <taxon>Salmonidae</taxon>
        <taxon>Salmoninae</taxon>
        <taxon>Oncorhynchus</taxon>
    </lineage>
</organism>
<dbReference type="PANTHER" id="PTHR47970:SF29">
    <property type="entry name" value="KINESIN FAMILY MEMBER 20B"/>
    <property type="match status" value="1"/>
</dbReference>
<comment type="subcellular location">
    <subcellularLocation>
        <location evidence="1">Cytoplasm</location>
        <location evidence="1">Cytoskeleton</location>
        <location evidence="1">Spindle</location>
    </subcellularLocation>
</comment>
<dbReference type="GO" id="GO:0090307">
    <property type="term" value="P:mitotic spindle assembly"/>
    <property type="evidence" value="ECO:0007669"/>
    <property type="project" value="TreeGrafter"/>
</dbReference>
<accession>A0A8C7H3D9</accession>
<keyword evidence="7 11" id="KW-0175">Coiled coil</keyword>
<reference evidence="14" key="1">
    <citation type="submission" date="2025-08" db="UniProtKB">
        <authorList>
            <consortium name="Ensembl"/>
        </authorList>
    </citation>
    <scope>IDENTIFICATION</scope>
</reference>
<evidence type="ECO:0000313" key="15">
    <source>
        <dbReference type="Proteomes" id="UP000694557"/>
    </source>
</evidence>
<dbReference type="Proteomes" id="UP000694557">
    <property type="component" value="Unassembled WGS sequence"/>
</dbReference>
<dbReference type="CTD" id="100007502"/>
<feature type="coiled-coil region" evidence="11">
    <location>
        <begin position="727"/>
        <end position="782"/>
    </location>
</feature>
<dbReference type="CDD" id="cd21786">
    <property type="entry name" value="RBD_KIF20B"/>
    <property type="match status" value="1"/>
</dbReference>
<feature type="binding site" evidence="10">
    <location>
        <begin position="168"/>
        <end position="175"/>
    </location>
    <ligand>
        <name>ATP</name>
        <dbReference type="ChEBI" id="CHEBI:30616"/>
    </ligand>
</feature>
<dbReference type="GO" id="GO:0005876">
    <property type="term" value="C:spindle microtubule"/>
    <property type="evidence" value="ECO:0007669"/>
    <property type="project" value="TreeGrafter"/>
</dbReference>
<evidence type="ECO:0000256" key="9">
    <source>
        <dbReference type="ARBA" id="ARBA00023212"/>
    </source>
</evidence>
<feature type="coiled-coil region" evidence="11">
    <location>
        <begin position="1224"/>
        <end position="1251"/>
    </location>
</feature>
<keyword evidence="3" id="KW-0597">Phosphoprotein</keyword>
<keyword evidence="9" id="KW-0206">Cytoskeleton</keyword>
<dbReference type="GO" id="GO:0008574">
    <property type="term" value="F:plus-end-directed microtubule motor activity"/>
    <property type="evidence" value="ECO:0007669"/>
    <property type="project" value="TreeGrafter"/>
</dbReference>
<evidence type="ECO:0000256" key="1">
    <source>
        <dbReference type="ARBA" id="ARBA00004186"/>
    </source>
</evidence>
<feature type="region of interest" description="Disordered" evidence="12">
    <location>
        <begin position="544"/>
        <end position="569"/>
    </location>
</feature>
<comment type="similarity">
    <text evidence="10">Belongs to the TRAFAC class myosin-kinesin ATPase superfamily. Kinesin family.</text>
</comment>
<evidence type="ECO:0000259" key="13">
    <source>
        <dbReference type="PROSITE" id="PS50067"/>
    </source>
</evidence>
<reference evidence="14" key="2">
    <citation type="submission" date="2025-09" db="UniProtKB">
        <authorList>
            <consortium name="Ensembl"/>
        </authorList>
    </citation>
    <scope>IDENTIFICATION</scope>
</reference>
<dbReference type="GO" id="GO:0005524">
    <property type="term" value="F:ATP binding"/>
    <property type="evidence" value="ECO:0007669"/>
    <property type="project" value="UniProtKB-UniRule"/>
</dbReference>
<evidence type="ECO:0000256" key="3">
    <source>
        <dbReference type="ARBA" id="ARBA00022553"/>
    </source>
</evidence>
<keyword evidence="5 10" id="KW-0547">Nucleotide-binding</keyword>
<dbReference type="Gene3D" id="3.40.850.10">
    <property type="entry name" value="Kinesin motor domain"/>
    <property type="match status" value="1"/>
</dbReference>
<evidence type="ECO:0000256" key="11">
    <source>
        <dbReference type="SAM" id="Coils"/>
    </source>
</evidence>
<keyword evidence="4" id="KW-0493">Microtubule</keyword>
<dbReference type="PROSITE" id="PS50067">
    <property type="entry name" value="KINESIN_MOTOR_2"/>
    <property type="match status" value="1"/>
</dbReference>
<evidence type="ECO:0000256" key="7">
    <source>
        <dbReference type="ARBA" id="ARBA00023054"/>
    </source>
</evidence>
<evidence type="ECO:0000256" key="12">
    <source>
        <dbReference type="SAM" id="MobiDB-lite"/>
    </source>
</evidence>
<dbReference type="GO" id="GO:0007018">
    <property type="term" value="P:microtubule-based movement"/>
    <property type="evidence" value="ECO:0007669"/>
    <property type="project" value="InterPro"/>
</dbReference>
<keyword evidence="15" id="KW-1185">Reference proteome</keyword>
<dbReference type="PROSITE" id="PS00411">
    <property type="entry name" value="KINESIN_MOTOR_1"/>
    <property type="match status" value="1"/>
</dbReference>
<dbReference type="PRINTS" id="PR00380">
    <property type="entry name" value="KINESINHEAVY"/>
</dbReference>
<protein>
    <submittedName>
        <fullName evidence="14">Kinesin family member 20Bb</fullName>
    </submittedName>
</protein>
<evidence type="ECO:0000256" key="5">
    <source>
        <dbReference type="ARBA" id="ARBA00022741"/>
    </source>
</evidence>
<dbReference type="KEGG" id="oki:109870186"/>
<dbReference type="InterPro" id="IPR027417">
    <property type="entry name" value="P-loop_NTPase"/>
</dbReference>
<feature type="coiled-coil region" evidence="11">
    <location>
        <begin position="1079"/>
        <end position="1200"/>
    </location>
</feature>
<dbReference type="GeneTree" id="ENSGT00940000155989"/>
<evidence type="ECO:0000256" key="10">
    <source>
        <dbReference type="PROSITE-ProRule" id="PRU00283"/>
    </source>
</evidence>
<keyword evidence="8 10" id="KW-0505">Motor protein</keyword>
<feature type="coiled-coil region" evidence="11">
    <location>
        <begin position="983"/>
        <end position="1045"/>
    </location>
</feature>
<dbReference type="SMART" id="SM00129">
    <property type="entry name" value="KISc"/>
    <property type="match status" value="1"/>
</dbReference>
<evidence type="ECO:0000256" key="4">
    <source>
        <dbReference type="ARBA" id="ARBA00022701"/>
    </source>
</evidence>
<proteinExistence type="inferred from homology"/>
<evidence type="ECO:0000256" key="6">
    <source>
        <dbReference type="ARBA" id="ARBA00022840"/>
    </source>
</evidence>
<name>A0A8C7H3D9_ONCKI</name>
<feature type="region of interest" description="Disordered" evidence="12">
    <location>
        <begin position="103"/>
        <end position="123"/>
    </location>
</feature>
<dbReference type="GO" id="GO:0005634">
    <property type="term" value="C:nucleus"/>
    <property type="evidence" value="ECO:0007669"/>
    <property type="project" value="TreeGrafter"/>
</dbReference>
<evidence type="ECO:0000313" key="14">
    <source>
        <dbReference type="Ensembl" id="ENSOKIP00005052482.1"/>
    </source>
</evidence>
<dbReference type="InterPro" id="IPR047149">
    <property type="entry name" value="KIF11-like"/>
</dbReference>
<dbReference type="SUPFAM" id="SSF52540">
    <property type="entry name" value="P-loop containing nucleoside triphosphate hydrolases"/>
    <property type="match status" value="1"/>
</dbReference>
<dbReference type="InterPro" id="IPR019821">
    <property type="entry name" value="Kinesin_motor_CS"/>
</dbReference>
<feature type="domain" description="Kinesin motor" evidence="13">
    <location>
        <begin position="66"/>
        <end position="495"/>
    </location>
</feature>
<dbReference type="InterPro" id="IPR001752">
    <property type="entry name" value="Kinesin_motor_dom"/>
</dbReference>
<keyword evidence="2" id="KW-0963">Cytoplasm</keyword>
<sequence length="1586" mass="180990">MERTVASYINVSMNKNTQTVMDTCLDKKPERVGPIVVEDLRKDLFADFSAIASALPQDCVLFEKEHLRVYLRIRPFTTVENESGESQECVSMEPPDTVLLRAPRSSLSTRRQTSHADGDKPVTQTTQRFQFSQVYGPDTTQRQMFDGTVKRLLRDVLEGGNSIVFTYGVTNAGKTFTFLGPESDGGILPRSLNVIFNSIEGRVYAQNNIKPHRCRDFTRLTKDQQDEESTNKRNLMRLSKESDFLKSTMSSTCRSTILEGSSLSDISDQGEGDSFCLDVDSHTKYSVWVSFCEIYNENIYDLLEPIPNGSHRRTVLRLSQDIKGNTFVKDLKWVQVNNSEEAYKVLKIGKKNQSFSCTKLNNVSSRSHSIFSIRILRIEDVGIPRVHTISELSLCDLAGSERCAKTQNKGVQLKEAGNINSSLLTLGKCINALRLNQQAKFQQHVPFRESKLTHYLQGFFCGRGKACMIVNINQCASMYDETLNVLKFSAIAQKVVVLNIKPVPAIAPKRSARDVSLIINNAGCKNLWSRRESSMVAWETTLEDVQEDGDEEEEEDDYEEEESCDESMAEETILEAGEEDKTVLEDFNGQFALVEELREKLLKEEAEKLALESHIREEVTIEFMELFSKMESDYNERLSKEREIIEDRADKRLEILKNLVSKSVSKCASVTGDEEMTKEDKVELLEGIIDAMRDDLARIRRDAEAAQTCLVDLPESPGTVASPRKQVDDLSEELLKTQQQLHLKTNEMDEMSMELKQLCGQLEDAKENLESQTRTFEALMEICHEKDDMITKLQEAIDQNSEAATRDAALVDSIKDEILSLKQNCKCMSWESPSAEEGRNCHADVLENLDDQPALKKGRLEDERVILACELEKLQAECHQKDMTISQLKEEHEVMVQKLETVKGEIKIMNEDSGDLKREKVSFEQNLQKLTNDLEEQTDDCEAVMALLEKERKETARLSKDNKALVNGIFQLQQTSQKEESSVKTLQTELIEQTERSANLLEELEAARALLKELEDQSNEKSKTIESLTLETERLQKEAEELKVSSVQRNDSKFHDTIDAMKRECESVVEQLLQKSQWIADLEQELNQVREQLSGQEELCSQLRHELETLRSEAQFNLQDYELEKGAYNEITKSYSDLEQMAGHLKERIVDLEVQVQSSGGSSERVVELEKQLAEREAQCGALQARLEVAQQKLSQVEESHINKSKEKVIEDMRLALTEQERTQTEQEQILEAKMKEIEALSRELMSLKDSCLPKNMKSAKFSHVINCPGENVKPERQRTEERLKLVNEQHEVENQKCLEKRAILMEGADEPEQEESRCPAPELMRECRKELCRSTLQTEKVKLSKQPSEKEEESVSIVEALKLEMQERNAEKEHKLRERHDHFNFQTQDVLDSPQVSTDGRRELCFPKLESQLTPLHPNKLKVRRQGENKSVNIKITRSARKRNSNEMEKGPVESENKKNIKLRVNMQSPTVLGVKTDQNKQWTPASLKAKKDGTVQKIGDFIQCSPTLLGGEAKSIMGIVNGRSTKRERATSVKPKRTKRKLYKTEISSPLDIPSLPIIGLDQDEKESDHLIIRRQLRSRTARK</sequence>
<dbReference type="GO" id="GO:0072686">
    <property type="term" value="C:mitotic spindle"/>
    <property type="evidence" value="ECO:0007669"/>
    <property type="project" value="TreeGrafter"/>
</dbReference>
<dbReference type="InterPro" id="IPR036961">
    <property type="entry name" value="Kinesin_motor_dom_sf"/>
</dbReference>